<dbReference type="Pfam" id="PF00155">
    <property type="entry name" value="Aminotran_1_2"/>
    <property type="match status" value="1"/>
</dbReference>
<evidence type="ECO:0000256" key="3">
    <source>
        <dbReference type="ARBA" id="ARBA00022898"/>
    </source>
</evidence>
<keyword evidence="4" id="KW-0368">Histidine biosynthesis</keyword>
<dbReference type="AlphaFoldDB" id="A0A521FE85"/>
<dbReference type="GO" id="GO:0030170">
    <property type="term" value="F:pyridoxal phosphate binding"/>
    <property type="evidence" value="ECO:0007669"/>
    <property type="project" value="InterPro"/>
</dbReference>
<dbReference type="SUPFAM" id="SSF53383">
    <property type="entry name" value="PLP-dependent transferases"/>
    <property type="match status" value="1"/>
</dbReference>
<evidence type="ECO:0000259" key="5">
    <source>
        <dbReference type="Pfam" id="PF00155"/>
    </source>
</evidence>
<keyword evidence="4" id="KW-0028">Amino-acid biosynthesis</keyword>
<gene>
    <name evidence="6" type="ORF">SAMN06264849_11713</name>
</gene>
<dbReference type="Proteomes" id="UP000315636">
    <property type="component" value="Unassembled WGS sequence"/>
</dbReference>
<proteinExistence type="predicted"/>
<dbReference type="OrthoDB" id="9813612at2"/>
<dbReference type="InterPro" id="IPR015424">
    <property type="entry name" value="PyrdxlP-dep_Trfase"/>
</dbReference>
<dbReference type="RefSeq" id="WP_142506797.1">
    <property type="nucleotide sequence ID" value="NZ_FXTI01000017.1"/>
</dbReference>
<evidence type="ECO:0000256" key="4">
    <source>
        <dbReference type="ARBA" id="ARBA00023102"/>
    </source>
</evidence>
<keyword evidence="1 6" id="KW-0032">Aminotransferase</keyword>
<dbReference type="PANTHER" id="PTHR43643">
    <property type="entry name" value="HISTIDINOL-PHOSPHATE AMINOTRANSFERASE 2"/>
    <property type="match status" value="1"/>
</dbReference>
<name>A0A521FE85_9BACL</name>
<dbReference type="InterPro" id="IPR050106">
    <property type="entry name" value="HistidinolP_aminotransfase"/>
</dbReference>
<dbReference type="InterPro" id="IPR015421">
    <property type="entry name" value="PyrdxlP-dep_Trfase_major"/>
</dbReference>
<dbReference type="Gene3D" id="3.40.640.10">
    <property type="entry name" value="Type I PLP-dependent aspartate aminotransferase-like (Major domain)"/>
    <property type="match status" value="1"/>
</dbReference>
<dbReference type="InterPro" id="IPR015422">
    <property type="entry name" value="PyrdxlP-dep_Trfase_small"/>
</dbReference>
<reference evidence="6 7" key="1">
    <citation type="submission" date="2017-05" db="EMBL/GenBank/DDBJ databases">
        <authorList>
            <person name="Varghese N."/>
            <person name="Submissions S."/>
        </authorList>
    </citation>
    <scope>NUCLEOTIDE SEQUENCE [LARGE SCALE GENOMIC DNA]</scope>
    <source>
        <strain evidence="6 7">DSM 45474</strain>
    </source>
</reference>
<dbReference type="Gene3D" id="3.90.1150.10">
    <property type="entry name" value="Aspartate Aminotransferase, domain 1"/>
    <property type="match status" value="1"/>
</dbReference>
<accession>A0A521FE85</accession>
<protein>
    <submittedName>
        <fullName evidence="6">Histidinol-phosphate aminotransferase</fullName>
    </submittedName>
</protein>
<sequence length="367" mass="40673">MSTKPPRSQIVSHLPATVPFTAPETLERQTGIKIHLRLGANESTYGISPKAYKAMQECITESHLYGDSTHYDLRKELATLHRIKMEEISVGGGIDELLGWIARVYLNPGDSVTTSLGGYPTFNYHVKGFGGILHEVPYRNGKNDLEGLLQTAVKTKSRILYLANPDNPTGTWFTKDELKDFRSQIPEDCLLVLDEAYIEFAPDEAVLPVDPADPGIIRTRTFSKAHGLAGARIGYAITHREIVQSFDKIRNHFGVNRMAQAGALASLKDPDFLQQVVKHVAKGRQEYAKLAEELGFSAYPSATNFVAIDVGSAERATSIREALWEQGVFIRVPNVPPLNHCLRISVGTPKEQNLLAHILRKTVHNLV</sequence>
<keyword evidence="3" id="KW-0663">Pyridoxal phosphate</keyword>
<evidence type="ECO:0000256" key="1">
    <source>
        <dbReference type="ARBA" id="ARBA00022576"/>
    </source>
</evidence>
<evidence type="ECO:0000313" key="7">
    <source>
        <dbReference type="Proteomes" id="UP000315636"/>
    </source>
</evidence>
<dbReference type="PANTHER" id="PTHR43643:SF3">
    <property type="entry name" value="HISTIDINOL-PHOSPHATE AMINOTRANSFERASE"/>
    <property type="match status" value="1"/>
</dbReference>
<dbReference type="GO" id="GO:0000105">
    <property type="term" value="P:L-histidine biosynthetic process"/>
    <property type="evidence" value="ECO:0007669"/>
    <property type="project" value="UniProtKB-KW"/>
</dbReference>
<evidence type="ECO:0000313" key="6">
    <source>
        <dbReference type="EMBL" id="SMO94409.1"/>
    </source>
</evidence>
<keyword evidence="7" id="KW-1185">Reference proteome</keyword>
<feature type="domain" description="Aminotransferase class I/classII large" evidence="5">
    <location>
        <begin position="36"/>
        <end position="352"/>
    </location>
</feature>
<dbReference type="GO" id="GO:0008483">
    <property type="term" value="F:transaminase activity"/>
    <property type="evidence" value="ECO:0007669"/>
    <property type="project" value="UniProtKB-KW"/>
</dbReference>
<keyword evidence="2 6" id="KW-0808">Transferase</keyword>
<evidence type="ECO:0000256" key="2">
    <source>
        <dbReference type="ARBA" id="ARBA00022679"/>
    </source>
</evidence>
<dbReference type="InterPro" id="IPR004839">
    <property type="entry name" value="Aminotransferase_I/II_large"/>
</dbReference>
<dbReference type="CDD" id="cd00609">
    <property type="entry name" value="AAT_like"/>
    <property type="match status" value="1"/>
</dbReference>
<dbReference type="EMBL" id="FXTI01000017">
    <property type="protein sequence ID" value="SMO94409.1"/>
    <property type="molecule type" value="Genomic_DNA"/>
</dbReference>
<organism evidence="6 7">
    <name type="scientific">Melghirimyces algeriensis</name>
    <dbReference type="NCBI Taxonomy" id="910412"/>
    <lineage>
        <taxon>Bacteria</taxon>
        <taxon>Bacillati</taxon>
        <taxon>Bacillota</taxon>
        <taxon>Bacilli</taxon>
        <taxon>Bacillales</taxon>
        <taxon>Thermoactinomycetaceae</taxon>
        <taxon>Melghirimyces</taxon>
    </lineage>
</organism>